<evidence type="ECO:0000313" key="3">
    <source>
        <dbReference type="Proteomes" id="UP000319298"/>
    </source>
</evidence>
<dbReference type="RefSeq" id="WP_140479923.1">
    <property type="nucleotide sequence ID" value="NZ_CP041090.2"/>
</dbReference>
<keyword evidence="3" id="KW-1185">Reference proteome</keyword>
<evidence type="ECO:0000313" key="2">
    <source>
        <dbReference type="EMBL" id="QDF38273.1"/>
    </source>
</evidence>
<reference evidence="2 3" key="2">
    <citation type="journal article" date="2020" name="Int. J. Syst. Evol. Microbiol.">
        <title>Description and complete genome sequences of Bradyrhizobium symbiodeficiens sp. nov., a non-symbiotic bacterium associated with legumes native to Canada.</title>
        <authorList>
            <person name="Bromfield E.S.P."/>
            <person name="Cloutier S."/>
            <person name="Nguyen H.D.T."/>
        </authorList>
    </citation>
    <scope>NUCLEOTIDE SEQUENCE [LARGE SCALE GENOMIC DNA]</scope>
    <source>
        <strain evidence="2 3">65S1MB</strain>
    </source>
</reference>
<name>A0ABX5W759_9BRAD</name>
<dbReference type="EMBL" id="CP041090">
    <property type="protein sequence ID" value="QDF38273.1"/>
    <property type="molecule type" value="Genomic_DNA"/>
</dbReference>
<evidence type="ECO:0000256" key="1">
    <source>
        <dbReference type="SAM" id="MobiDB-lite"/>
    </source>
</evidence>
<protein>
    <recommendedName>
        <fullName evidence="4">HTH cro/C1-type domain-containing protein</fullName>
    </recommendedName>
</protein>
<organism evidence="2 3">
    <name type="scientific">Bradyrhizobium symbiodeficiens</name>
    <dbReference type="NCBI Taxonomy" id="1404367"/>
    <lineage>
        <taxon>Bacteria</taxon>
        <taxon>Pseudomonadati</taxon>
        <taxon>Pseudomonadota</taxon>
        <taxon>Alphaproteobacteria</taxon>
        <taxon>Hyphomicrobiales</taxon>
        <taxon>Nitrobacteraceae</taxon>
        <taxon>Bradyrhizobium</taxon>
    </lineage>
</organism>
<accession>A0ABX5W759</accession>
<reference evidence="3" key="1">
    <citation type="submission" date="2019-06" db="EMBL/GenBank/DDBJ databases">
        <title>Whole-Genome Sequence of Bradyrhizobium sp. 3 Strain 65S1MB.</title>
        <authorList>
            <person name="Bromfield E.S.P."/>
            <person name="Cloutier S."/>
            <person name="Nguyen H.D.T."/>
        </authorList>
    </citation>
    <scope>NUCLEOTIDE SEQUENCE [LARGE SCALE GENOMIC DNA]</scope>
    <source>
        <strain evidence="3">65S1MB</strain>
    </source>
</reference>
<feature type="compositionally biased region" description="Basic and acidic residues" evidence="1">
    <location>
        <begin position="135"/>
        <end position="148"/>
    </location>
</feature>
<feature type="compositionally biased region" description="Polar residues" evidence="1">
    <location>
        <begin position="115"/>
        <end position="134"/>
    </location>
</feature>
<feature type="compositionally biased region" description="Basic residues" evidence="1">
    <location>
        <begin position="86"/>
        <end position="96"/>
    </location>
</feature>
<proteinExistence type="predicted"/>
<dbReference type="Proteomes" id="UP000319298">
    <property type="component" value="Chromosome"/>
</dbReference>
<feature type="region of interest" description="Disordered" evidence="1">
    <location>
        <begin position="81"/>
        <end position="148"/>
    </location>
</feature>
<evidence type="ECO:0008006" key="4">
    <source>
        <dbReference type="Google" id="ProtNLM"/>
    </source>
</evidence>
<sequence>MKPRLIGSREQLLDVVRARRDELDLSHETLDDLTGLQGGYVSKLLADPPVRGFGQMSLQALLDALGLRIAFAVIMEDPEQADRVRARWKPRKRRPTNVKAAASVPPDPTMRCVASSPQIAPNADSTNLTEANNGKQHEVDRRADQAGS</sequence>
<gene>
    <name evidence="2" type="ORF">FJN17_12225</name>
</gene>